<gene>
    <name evidence="4" type="ORF">RRF57_003112</name>
</gene>
<sequence>MHITPDDSHGFSTVTLEDVRKAALAIENQMAARQALRSMRRLMPLFQGMEHYANVVEILCNGTPYLSWIWAPITLILRISSEYVEAFEQVIKGYSRIAESLGRFATLNKALANDMDFQQTLAVFYADILLYHKHAYQFVRRNGWKLLFLTSWGRFQRRFDNLFDDMKRHEQLIDLQANASHIAEAREMREEIKAWREDSLNHIGQLNEQESTKQYESIIAWLKIDESDQSRIIDIISSESSKTTGTCSWVLKNVKISSWLQSSPDLPILWLNGKPGSGKSVLLTEVIKFMRASNQFIIRHFCSQRYASSTLYHEILRSLLLQLLRNHNELVAHVYKDYVFGRKPPTVQALEKLLLSLLKVMSSEPRQIKYVWIILDGLNECEPSQQTSIIGFLNQLSGKTASSGDTVCKVLISSRYSNTIAKRLRASQTISLSDEPRSIKLAIMQYVSQRLQLLHDKFQQLGLVQKDVEGLARVITNKADATNIFYDGAEIKSSIDALPEELSDFYQKILTQILIQLDARSVERLRSIFGWIAFSKRPLKRMEFLSALTFAMGPSKDDRTSLVPRYVLDVCGPLVEERPDTLLTFIHVSVKESGRFLQSSKSNFRITYEEAAIEHCISTITCLLFGFEHLVNQSRQAGALGMIKGFHGLHVYATEFWTESLLECACLGKLSSSEPLFELANALVNKLEKYSSSVPEENTLLDNVSLDMRLACLEQYPLLAKHIGASLKSRSLKRLESRILREAQGSKTISSRHPVETDVPNPVHSLEGLPSSSTKDIISEMLMSYQDTAAFLLQQDQYPGVSSAELELWKSQFRTSAFTCRLGFCPRASEGFPSEELRRQHEMAHTQLAICTIPDCKYPPFQSARALERHINKCHFHKPARRPIRVSRIDRENSTGSKAASYVRRVVKPTEKGIVDRKSNVTDKEKSPEQHEDKEQRMFESETGSEVPVPGNSVIRGTSTDISGFPKIETMRYRACTIQDCSEELGEAGLSENWALHYWTWHHADSIARCADYKCQMVFVNRRCLEAHYLQNHTAIFCTLCRGHDLEGFRREEDLRHHWMTTHIQKVKKWVCDDPYREVHSILRGVVSSITFDSCPSCTGGQKYERQFDAVRHLMKVHFQQEFEDQDSDTQLYIDALRPFAVDVWVYEIDTLVEPRKSAKSETQAWLESESDEEENFDDMFYVPELA</sequence>
<keyword evidence="1" id="KW-0677">Repeat</keyword>
<evidence type="ECO:0000256" key="1">
    <source>
        <dbReference type="ARBA" id="ARBA00022737"/>
    </source>
</evidence>
<dbReference type="InterPro" id="IPR013087">
    <property type="entry name" value="Znf_C2H2_type"/>
</dbReference>
<feature type="region of interest" description="Disordered" evidence="2">
    <location>
        <begin position="746"/>
        <end position="766"/>
    </location>
</feature>
<dbReference type="Proteomes" id="UP001305414">
    <property type="component" value="Unassembled WGS sequence"/>
</dbReference>
<accession>A0AAN7Z332</accession>
<dbReference type="InterPro" id="IPR027417">
    <property type="entry name" value="P-loop_NTPase"/>
</dbReference>
<dbReference type="PANTHER" id="PTHR10039">
    <property type="entry name" value="AMELOGENIN"/>
    <property type="match status" value="1"/>
</dbReference>
<evidence type="ECO:0000256" key="2">
    <source>
        <dbReference type="SAM" id="MobiDB-lite"/>
    </source>
</evidence>
<dbReference type="Pfam" id="PF24883">
    <property type="entry name" value="NPHP3_N"/>
    <property type="match status" value="1"/>
</dbReference>
<dbReference type="Pfam" id="PF24809">
    <property type="entry name" value="DUF7708"/>
    <property type="match status" value="1"/>
</dbReference>
<dbReference type="InterPro" id="IPR056884">
    <property type="entry name" value="NPHP3-like_N"/>
</dbReference>
<protein>
    <recommendedName>
        <fullName evidence="3">C2H2-type domain-containing protein</fullName>
    </recommendedName>
</protein>
<feature type="compositionally biased region" description="Basic and acidic residues" evidence="2">
    <location>
        <begin position="913"/>
        <end position="940"/>
    </location>
</feature>
<keyword evidence="5" id="KW-1185">Reference proteome</keyword>
<dbReference type="Gene3D" id="3.40.50.300">
    <property type="entry name" value="P-loop containing nucleotide triphosphate hydrolases"/>
    <property type="match status" value="1"/>
</dbReference>
<dbReference type="EMBL" id="JAWHQM010000005">
    <property type="protein sequence ID" value="KAK5627397.1"/>
    <property type="molecule type" value="Genomic_DNA"/>
</dbReference>
<dbReference type="PROSITE" id="PS00028">
    <property type="entry name" value="ZINC_FINGER_C2H2_1"/>
    <property type="match status" value="1"/>
</dbReference>
<feature type="region of interest" description="Disordered" evidence="2">
    <location>
        <begin position="913"/>
        <end position="960"/>
    </location>
</feature>
<dbReference type="SUPFAM" id="SSF52540">
    <property type="entry name" value="P-loop containing nucleoside triphosphate hydrolases"/>
    <property type="match status" value="1"/>
</dbReference>
<reference evidence="4 5" key="1">
    <citation type="submission" date="2023-10" db="EMBL/GenBank/DDBJ databases">
        <title>Draft genome sequence of Xylaria bambusicola isolate GMP-LS, the root and basal stem rot pathogen of sugarcane in Indonesia.</title>
        <authorList>
            <person name="Selvaraj P."/>
            <person name="Muralishankar V."/>
            <person name="Muruganantham S."/>
            <person name="Sp S."/>
            <person name="Haryani S."/>
            <person name="Lau K.J.X."/>
            <person name="Naqvi N.I."/>
        </authorList>
    </citation>
    <scope>NUCLEOTIDE SEQUENCE [LARGE SCALE GENOMIC DNA]</scope>
    <source>
        <strain evidence="4">GMP-LS</strain>
    </source>
</reference>
<name>A0AAN7Z332_9PEZI</name>
<dbReference type="AlphaFoldDB" id="A0AAN7Z332"/>
<evidence type="ECO:0000313" key="5">
    <source>
        <dbReference type="Proteomes" id="UP001305414"/>
    </source>
</evidence>
<proteinExistence type="predicted"/>
<dbReference type="SMART" id="SM00355">
    <property type="entry name" value="ZnF_C2H2"/>
    <property type="match status" value="5"/>
</dbReference>
<comment type="caution">
    <text evidence="4">The sequence shown here is derived from an EMBL/GenBank/DDBJ whole genome shotgun (WGS) entry which is preliminary data.</text>
</comment>
<feature type="domain" description="C2H2-type" evidence="3">
    <location>
        <begin position="1010"/>
        <end position="1033"/>
    </location>
</feature>
<organism evidence="4 5">
    <name type="scientific">Xylaria bambusicola</name>
    <dbReference type="NCBI Taxonomy" id="326684"/>
    <lineage>
        <taxon>Eukaryota</taxon>
        <taxon>Fungi</taxon>
        <taxon>Dikarya</taxon>
        <taxon>Ascomycota</taxon>
        <taxon>Pezizomycotina</taxon>
        <taxon>Sordariomycetes</taxon>
        <taxon>Xylariomycetidae</taxon>
        <taxon>Xylariales</taxon>
        <taxon>Xylariaceae</taxon>
        <taxon>Xylaria</taxon>
    </lineage>
</organism>
<dbReference type="PANTHER" id="PTHR10039:SF14">
    <property type="entry name" value="NACHT DOMAIN-CONTAINING PROTEIN"/>
    <property type="match status" value="1"/>
</dbReference>
<dbReference type="Pfam" id="PF25438">
    <property type="entry name" value="DUF7896"/>
    <property type="match status" value="1"/>
</dbReference>
<evidence type="ECO:0000313" key="4">
    <source>
        <dbReference type="EMBL" id="KAK5627397.1"/>
    </source>
</evidence>
<dbReference type="InterPro" id="IPR056125">
    <property type="entry name" value="DUF7708"/>
</dbReference>
<dbReference type="InterPro" id="IPR057218">
    <property type="entry name" value="DUF7896"/>
</dbReference>
<evidence type="ECO:0000259" key="3">
    <source>
        <dbReference type="PROSITE" id="PS00028"/>
    </source>
</evidence>